<accession>A0ACC0UEZ3</accession>
<dbReference type="Proteomes" id="UP001207468">
    <property type="component" value="Unassembled WGS sequence"/>
</dbReference>
<reference evidence="1" key="1">
    <citation type="submission" date="2021-03" db="EMBL/GenBank/DDBJ databases">
        <title>Evolutionary priming and transition to the ectomycorrhizal habit in an iconic lineage of mushroom-forming fungi: is preadaptation a requirement?</title>
        <authorList>
            <consortium name="DOE Joint Genome Institute"/>
            <person name="Looney B.P."/>
            <person name="Miyauchi S."/>
            <person name="Morin E."/>
            <person name="Drula E."/>
            <person name="Courty P.E."/>
            <person name="Chicoki N."/>
            <person name="Fauchery L."/>
            <person name="Kohler A."/>
            <person name="Kuo A."/>
            <person name="LaButti K."/>
            <person name="Pangilinan J."/>
            <person name="Lipzen A."/>
            <person name="Riley R."/>
            <person name="Andreopoulos W."/>
            <person name="He G."/>
            <person name="Johnson J."/>
            <person name="Barry K.W."/>
            <person name="Grigoriev I.V."/>
            <person name="Nagy L."/>
            <person name="Hibbett D."/>
            <person name="Henrissat B."/>
            <person name="Matheny P.B."/>
            <person name="Labbe J."/>
            <person name="Martin A.F."/>
        </authorList>
    </citation>
    <scope>NUCLEOTIDE SEQUENCE</scope>
    <source>
        <strain evidence="1">BPL698</strain>
    </source>
</reference>
<gene>
    <name evidence="1" type="ORF">F5148DRAFT_1147772</name>
</gene>
<keyword evidence="2" id="KW-1185">Reference proteome</keyword>
<evidence type="ECO:0000313" key="2">
    <source>
        <dbReference type="Proteomes" id="UP001207468"/>
    </source>
</evidence>
<organism evidence="1 2">
    <name type="scientific">Russula earlei</name>
    <dbReference type="NCBI Taxonomy" id="71964"/>
    <lineage>
        <taxon>Eukaryota</taxon>
        <taxon>Fungi</taxon>
        <taxon>Dikarya</taxon>
        <taxon>Basidiomycota</taxon>
        <taxon>Agaricomycotina</taxon>
        <taxon>Agaricomycetes</taxon>
        <taxon>Russulales</taxon>
        <taxon>Russulaceae</taxon>
        <taxon>Russula</taxon>
    </lineage>
</organism>
<name>A0ACC0UEZ3_9AGAM</name>
<evidence type="ECO:0000313" key="1">
    <source>
        <dbReference type="EMBL" id="KAI9510143.1"/>
    </source>
</evidence>
<comment type="caution">
    <text evidence="1">The sequence shown here is derived from an EMBL/GenBank/DDBJ whole genome shotgun (WGS) entry which is preliminary data.</text>
</comment>
<protein>
    <submittedName>
        <fullName evidence="1">Uncharacterized protein</fullName>
    </submittedName>
</protein>
<sequence>MSAGVASRENKEGRREYKGRPILDIRASDGKIEQRAKEMNVAHFLIAHQKIKNTGMASRDCEMTVTGLVGPSFGEPVPTEAVRGAADLIAATDKMRIAALPRGTCFSIELCLIPPLLRRPHTRSRAARCQISSICVAETSKVRLILCSSTPPVTRSAFELLVTGWASLVQESMFVFNVPMTIYWSPALSGEIQSRHTDQLLAKDFLRADGAEPVRRRCSEMLVGKTKQHSTRGHNATTSSARFSLGVNHPVLMALNTVLRSGFGAYLLGLPKVGAETLRHCVPGHVEISLRPRLSNVTQILDTVTYESLKSCHACHDIETDQSNQKYRWYLHGTCMDPRIASNAVYWSATVPDANAVPRHSRPCQLIRATLDDGQKQASLRAIYLRLDDSQTRARGGFKCVWIGTFGPPKSQMGCEDAEKRSEYGATLRRREVQTFLPWSKSQVLGQSDRPQNVTVPRHYRGSVLMLPTRMNGGEWR</sequence>
<dbReference type="EMBL" id="JAGFNK010000048">
    <property type="protein sequence ID" value="KAI9510143.1"/>
    <property type="molecule type" value="Genomic_DNA"/>
</dbReference>
<proteinExistence type="predicted"/>